<dbReference type="InterPro" id="IPR055803">
    <property type="entry name" value="DUF7379"/>
</dbReference>
<name>A0A1H8FEL0_9PROT</name>
<reference evidence="2 3" key="1">
    <citation type="submission" date="2016-10" db="EMBL/GenBank/DDBJ databases">
        <authorList>
            <person name="de Groot N.N."/>
        </authorList>
    </citation>
    <scope>NUCLEOTIDE SEQUENCE [LARGE SCALE GENOMIC DNA]</scope>
    <source>
        <strain evidence="2 3">Nl18</strain>
    </source>
</reference>
<dbReference type="Pfam" id="PF24096">
    <property type="entry name" value="DUF7379"/>
    <property type="match status" value="1"/>
</dbReference>
<dbReference type="Proteomes" id="UP000183898">
    <property type="component" value="Unassembled WGS sequence"/>
</dbReference>
<organism evidence="2 3">
    <name type="scientific">Nitrosospira multiformis</name>
    <dbReference type="NCBI Taxonomy" id="1231"/>
    <lineage>
        <taxon>Bacteria</taxon>
        <taxon>Pseudomonadati</taxon>
        <taxon>Pseudomonadota</taxon>
        <taxon>Betaproteobacteria</taxon>
        <taxon>Nitrosomonadales</taxon>
        <taxon>Nitrosomonadaceae</taxon>
        <taxon>Nitrosospira</taxon>
    </lineage>
</organism>
<dbReference type="RefSeq" id="WP_074745081.1">
    <property type="nucleotide sequence ID" value="NZ_FOCT01000003.1"/>
</dbReference>
<dbReference type="InterPro" id="IPR029058">
    <property type="entry name" value="AB_hydrolase_fold"/>
</dbReference>
<proteinExistence type="predicted"/>
<dbReference type="SUPFAM" id="SSF53474">
    <property type="entry name" value="alpha/beta-Hydrolases"/>
    <property type="match status" value="1"/>
</dbReference>
<accession>A0A1H8FEL0</accession>
<evidence type="ECO:0000313" key="3">
    <source>
        <dbReference type="Proteomes" id="UP000183898"/>
    </source>
</evidence>
<dbReference type="EMBL" id="FOCT01000003">
    <property type="protein sequence ID" value="SEN30169.1"/>
    <property type="molecule type" value="Genomic_DNA"/>
</dbReference>
<feature type="domain" description="DUF7379" evidence="1">
    <location>
        <begin position="233"/>
        <end position="413"/>
    </location>
</feature>
<dbReference type="AlphaFoldDB" id="A0A1H8FEL0"/>
<gene>
    <name evidence="2" type="ORF">SAMN05216404_103308</name>
</gene>
<evidence type="ECO:0000259" key="1">
    <source>
        <dbReference type="Pfam" id="PF24096"/>
    </source>
</evidence>
<dbReference type="Gene3D" id="3.40.50.1820">
    <property type="entry name" value="alpha/beta hydrolase"/>
    <property type="match status" value="1"/>
</dbReference>
<protein>
    <recommendedName>
        <fullName evidence="1">DUF7379 domain-containing protein</fullName>
    </recommendedName>
</protein>
<sequence>MQENFTLVGDFTPTQLDQSGITLVAPGLFGSGMWLAKRMAGETREFIGQKSELDRAIEEAGAEDRHTLVIDAPTPAIPSMGGGRGTDGVANDEILLQVPLATDEAAVVMYIDEAGIVSFHYAQAPAAPMRGLPSRAFGADRQLQFLLKLRTGVSKEPGESRGWIAKITSKIIKVLVVKIFPDQTGSFIARRVQAWEQKQRTFQGLHGGTWAQLLDPTPTPVDNLAPYQGRRSLLLIHGTTSTTAGAFAGLVTQPVLLDRLHTMYEGRVLGFNHHTLSVSVAENLRQFFSALAASAGEYKFDILCHSRGGLLARALAHLTDVQAGKLTGTVWQRPSQAKVNIGHIVFVATPNSGTALADPERIPGFVDRLANYVNMLPDATFTIASGALLSLAGAAAEVALPRLPGLSDQAPDSLLQQMLAPPPRGFDRFYAFSSDYEPRGDLISVIKDGVVDRIFRSKKNDLVVPSDGVATTPYFALPAEHCLTFPPERAVHHSAFFGQPEMRYIADWLEQP</sequence>
<evidence type="ECO:0000313" key="2">
    <source>
        <dbReference type="EMBL" id="SEN30169.1"/>
    </source>
</evidence>